<dbReference type="Gene3D" id="3.90.70.130">
    <property type="match status" value="1"/>
</dbReference>
<evidence type="ECO:0000259" key="7">
    <source>
        <dbReference type="Pfam" id="PF07910"/>
    </source>
</evidence>
<accession>A0A8C4NN00</accession>
<dbReference type="FunFam" id="3.90.70.130:FF:000001">
    <property type="entry name" value="Probable Ufm1-specific protease 2"/>
    <property type="match status" value="1"/>
</dbReference>
<dbReference type="Pfam" id="PF07910">
    <property type="entry name" value="Peptidase_C78"/>
    <property type="match status" value="1"/>
</dbReference>
<evidence type="ECO:0000256" key="1">
    <source>
        <dbReference type="ARBA" id="ARBA00008552"/>
    </source>
</evidence>
<evidence type="ECO:0000256" key="4">
    <source>
        <dbReference type="ARBA" id="ARBA00022801"/>
    </source>
</evidence>
<reference evidence="9" key="1">
    <citation type="submission" date="2025-05" db="UniProtKB">
        <authorList>
            <consortium name="Ensembl"/>
        </authorList>
    </citation>
    <scope>IDENTIFICATION</scope>
</reference>
<evidence type="ECO:0000256" key="5">
    <source>
        <dbReference type="ARBA" id="ARBA00022807"/>
    </source>
</evidence>
<feature type="domain" description="UFSP2 second" evidence="8">
    <location>
        <begin position="4"/>
        <end position="128"/>
    </location>
</feature>
<dbReference type="InterPro" id="IPR012462">
    <property type="entry name" value="UFSP1/2_DUB_cat"/>
</dbReference>
<dbReference type="InterPro" id="IPR049387">
    <property type="entry name" value="UFSP2-like_2nd"/>
</dbReference>
<organism evidence="9 10">
    <name type="scientific">Eptatretus burgeri</name>
    <name type="common">Inshore hagfish</name>
    <dbReference type="NCBI Taxonomy" id="7764"/>
    <lineage>
        <taxon>Eukaryota</taxon>
        <taxon>Metazoa</taxon>
        <taxon>Chordata</taxon>
        <taxon>Craniata</taxon>
        <taxon>Vertebrata</taxon>
        <taxon>Cyclostomata</taxon>
        <taxon>Myxini</taxon>
        <taxon>Myxiniformes</taxon>
        <taxon>Myxinidae</taxon>
        <taxon>Eptatretinae</taxon>
        <taxon>Eptatretus</taxon>
    </lineage>
</organism>
<evidence type="ECO:0000313" key="9">
    <source>
        <dbReference type="Ensembl" id="ENSEBUP00000006450.1"/>
    </source>
</evidence>
<dbReference type="Ensembl" id="ENSEBUT00000006885.1">
    <property type="protein sequence ID" value="ENSEBUP00000006429.1"/>
    <property type="gene ID" value="ENSEBUG00000004259.1"/>
</dbReference>
<dbReference type="PANTHER" id="PTHR48153:SF2">
    <property type="entry name" value="UFM1-SPECIFIC PROTEASE 2"/>
    <property type="match status" value="1"/>
</dbReference>
<dbReference type="PANTHER" id="PTHR48153">
    <property type="entry name" value="UFM1-SPECIFIC PROTEASE 2"/>
    <property type="match status" value="1"/>
</dbReference>
<keyword evidence="2" id="KW-0645">Protease</keyword>
<dbReference type="AlphaFoldDB" id="A0A8C4NN00"/>
<comment type="similarity">
    <text evidence="1">Belongs to the peptidase C78 family.</text>
</comment>
<evidence type="ECO:0000313" key="10">
    <source>
        <dbReference type="Proteomes" id="UP000694388"/>
    </source>
</evidence>
<sequence length="344" mass="38309">MCEPSDVVVTPCLRQTRNNIHVTRLCLPLDVLFAASSSQPWGDVIVQLMHRLKQQVQESGKWLERGEILQPPIPLHFLLTGGALVTVPLPPELSDDDLKEFRMELHGRHDVPLDRPCFRRGNALTLPGGECQECFLRSPHGSLSPPSVPDAQVFLVQGDYTYYHYGQGGTSDVGWGCAYRSLQTIASWFNLQAYTSRTAPSHEEIQQALVDVGDKPKDFVGSRRWIGSIEVQVVLGQLLGISSRIVCISKGSELESCARELVTHFSCEGTPVMIGGGVLAHTILGVMWSKTSGETRFLVLDPHYTGPDDLNPVLDKGWCGWKRVDFWAPNSFYNLCLPLRPREF</sequence>
<dbReference type="GO" id="GO:0006508">
    <property type="term" value="P:proteolysis"/>
    <property type="evidence" value="ECO:0007669"/>
    <property type="project" value="UniProtKB-KW"/>
</dbReference>
<evidence type="ECO:0000259" key="8">
    <source>
        <dbReference type="Pfam" id="PF20908"/>
    </source>
</evidence>
<dbReference type="GeneTree" id="ENSGT00940000157115"/>
<keyword evidence="4" id="KW-0378">Hydrolase</keyword>
<proteinExistence type="inferred from homology"/>
<keyword evidence="5" id="KW-0788">Thiol protease</keyword>
<evidence type="ECO:0000256" key="2">
    <source>
        <dbReference type="ARBA" id="ARBA00022670"/>
    </source>
</evidence>
<dbReference type="GO" id="GO:0071567">
    <property type="term" value="F:deUFMylase activity"/>
    <property type="evidence" value="ECO:0007669"/>
    <property type="project" value="TreeGrafter"/>
</dbReference>
<evidence type="ECO:0000256" key="3">
    <source>
        <dbReference type="ARBA" id="ARBA00022786"/>
    </source>
</evidence>
<dbReference type="SUPFAM" id="SSF54001">
    <property type="entry name" value="Cysteine proteinases"/>
    <property type="match status" value="1"/>
</dbReference>
<dbReference type="GO" id="GO:0005634">
    <property type="term" value="C:nucleus"/>
    <property type="evidence" value="ECO:0007669"/>
    <property type="project" value="TreeGrafter"/>
</dbReference>
<dbReference type="InterPro" id="IPR038765">
    <property type="entry name" value="Papain-like_cys_pep_sf"/>
</dbReference>
<keyword evidence="3" id="KW-0833">Ubl conjugation pathway</keyword>
<dbReference type="Ensembl" id="ENSEBUT00000006906.1">
    <property type="protein sequence ID" value="ENSEBUP00000006450.1"/>
    <property type="gene ID" value="ENSEBUG00000004259.1"/>
</dbReference>
<evidence type="ECO:0000256" key="6">
    <source>
        <dbReference type="ARBA" id="ARBA00040469"/>
    </source>
</evidence>
<dbReference type="Proteomes" id="UP000694388">
    <property type="component" value="Unplaced"/>
</dbReference>
<name>A0A8C4NN00_EPTBU</name>
<protein>
    <recommendedName>
        <fullName evidence="6">Ufm1-specific protease 2</fullName>
    </recommendedName>
</protein>
<feature type="domain" description="UFSP1/2/DUB catalytic" evidence="7">
    <location>
        <begin position="153"/>
        <end position="336"/>
    </location>
</feature>
<dbReference type="Pfam" id="PF20908">
    <property type="entry name" value="UfSP2_N"/>
    <property type="match status" value="1"/>
</dbReference>
<keyword evidence="10" id="KW-1185">Reference proteome</keyword>
<dbReference type="OMA" id="MDILFRV"/>
<dbReference type="GO" id="GO:0005783">
    <property type="term" value="C:endoplasmic reticulum"/>
    <property type="evidence" value="ECO:0007669"/>
    <property type="project" value="TreeGrafter"/>
</dbReference>